<dbReference type="OrthoDB" id="9778554at2"/>
<evidence type="ECO:0000313" key="8">
    <source>
        <dbReference type="Proteomes" id="UP000280842"/>
    </source>
</evidence>
<protein>
    <submittedName>
        <fullName evidence="7">SRP54 family protein</fullName>
    </submittedName>
</protein>
<name>A0A3M0BNW2_9AQUI</name>
<dbReference type="PANTHER" id="PTHR43134:SF3">
    <property type="entry name" value="FLAGELLAR BIOSYNTHESIS PROTEIN FLHF"/>
    <property type="match status" value="1"/>
</dbReference>
<dbReference type="GO" id="GO:0006614">
    <property type="term" value="P:SRP-dependent cotranslational protein targeting to membrane"/>
    <property type="evidence" value="ECO:0007669"/>
    <property type="project" value="InterPro"/>
</dbReference>
<accession>A0A3M0BNW2</accession>
<keyword evidence="8" id="KW-1185">Reference proteome</keyword>
<comment type="caution">
    <text evidence="7">The sequence shown here is derived from an EMBL/GenBank/DDBJ whole genome shotgun (WGS) entry which is preliminary data.</text>
</comment>
<dbReference type="Proteomes" id="UP000280842">
    <property type="component" value="Unassembled WGS sequence"/>
</dbReference>
<keyword evidence="4" id="KW-0342">GTP-binding</keyword>
<dbReference type="GO" id="GO:0005047">
    <property type="term" value="F:signal recognition particle binding"/>
    <property type="evidence" value="ECO:0007669"/>
    <property type="project" value="TreeGrafter"/>
</dbReference>
<dbReference type="SMART" id="SM00962">
    <property type="entry name" value="SRP54"/>
    <property type="match status" value="1"/>
</dbReference>
<keyword evidence="3" id="KW-0547">Nucleotide-binding</keyword>
<evidence type="ECO:0000259" key="6">
    <source>
        <dbReference type="SMART" id="SM00962"/>
    </source>
</evidence>
<proteinExistence type="inferred from homology"/>
<evidence type="ECO:0000256" key="1">
    <source>
        <dbReference type="ARBA" id="ARBA00004413"/>
    </source>
</evidence>
<dbReference type="Gene3D" id="3.40.50.300">
    <property type="entry name" value="P-loop containing nucleotide triphosphate hydrolases"/>
    <property type="match status" value="1"/>
</dbReference>
<evidence type="ECO:0000256" key="5">
    <source>
        <dbReference type="ARBA" id="ARBA00023136"/>
    </source>
</evidence>
<dbReference type="InterPro" id="IPR000897">
    <property type="entry name" value="SRP54_GTPase_dom"/>
</dbReference>
<keyword evidence="5" id="KW-0472">Membrane</keyword>
<feature type="domain" description="SRP54-type proteins GTP-binding" evidence="6">
    <location>
        <begin position="125"/>
        <end position="312"/>
    </location>
</feature>
<comment type="subcellular location">
    <subcellularLocation>
        <location evidence="1">Cell membrane</location>
        <topology evidence="1">Peripheral membrane protein</topology>
        <orientation evidence="1">Cytoplasmic side</orientation>
    </subcellularLocation>
</comment>
<organism evidence="7 8">
    <name type="scientific">Hydrogenothermus marinus</name>
    <dbReference type="NCBI Taxonomy" id="133270"/>
    <lineage>
        <taxon>Bacteria</taxon>
        <taxon>Pseudomonadati</taxon>
        <taxon>Aquificota</taxon>
        <taxon>Aquificia</taxon>
        <taxon>Aquificales</taxon>
        <taxon>Hydrogenothermaceae</taxon>
        <taxon>Hydrogenothermus</taxon>
    </lineage>
</organism>
<dbReference type="PANTHER" id="PTHR43134">
    <property type="entry name" value="SIGNAL RECOGNITION PARTICLE RECEPTOR SUBUNIT ALPHA"/>
    <property type="match status" value="1"/>
</dbReference>
<gene>
    <name evidence="7" type="ORF">CLV39_1127</name>
</gene>
<dbReference type="SUPFAM" id="SSF52540">
    <property type="entry name" value="P-loop containing nucleoside triphosphate hydrolases"/>
    <property type="match status" value="1"/>
</dbReference>
<comment type="similarity">
    <text evidence="2">Belongs to the GTP-binding SRP family.</text>
</comment>
<dbReference type="InterPro" id="IPR027417">
    <property type="entry name" value="P-loop_NTPase"/>
</dbReference>
<reference evidence="7 8" key="1">
    <citation type="submission" date="2018-10" db="EMBL/GenBank/DDBJ databases">
        <title>Genomic Encyclopedia of Archaeal and Bacterial Type Strains, Phase II (KMG-II): from individual species to whole genera.</title>
        <authorList>
            <person name="Goeker M."/>
        </authorList>
    </citation>
    <scope>NUCLEOTIDE SEQUENCE [LARGE SCALE GENOMIC DNA]</scope>
    <source>
        <strain evidence="7 8">VM1</strain>
    </source>
</reference>
<dbReference type="EMBL" id="REFO01000012">
    <property type="protein sequence ID" value="RMA96115.1"/>
    <property type="molecule type" value="Genomic_DNA"/>
</dbReference>
<dbReference type="GO" id="GO:0005886">
    <property type="term" value="C:plasma membrane"/>
    <property type="evidence" value="ECO:0007669"/>
    <property type="project" value="UniProtKB-SubCell"/>
</dbReference>
<evidence type="ECO:0000256" key="2">
    <source>
        <dbReference type="ARBA" id="ARBA00008531"/>
    </source>
</evidence>
<dbReference type="GO" id="GO:0003924">
    <property type="term" value="F:GTPase activity"/>
    <property type="evidence" value="ECO:0007669"/>
    <property type="project" value="TreeGrafter"/>
</dbReference>
<dbReference type="AlphaFoldDB" id="A0A3M0BNW2"/>
<dbReference type="Gene3D" id="1.20.120.1380">
    <property type="entry name" value="Flagellar FlhF biosynthesis protein, N domain"/>
    <property type="match status" value="1"/>
</dbReference>
<sequence>MYMKKFIVESIQEGWKKINDELGENAIIINISQSEDKLEIIAASPNKKDFSDDKFKNPIEANFKTEKDFEGLESLLNFLIKLKPLDLKKKEFISDYIYANFSNYINSNDKELLNSKVEENSLAKKFITVLGGIATGKTTTIAKLASILKFSRNKKIAIASFDFFKISGFDSLKKFAEIMQIPFFPIKNEKDIISYKDSFEDYDHIIFDTPGNLKELKDIEKFVNYVAYTNNSENILTISLDKKESIIKKELEYFAKFNISHVILTKFDELSTEEELFITLSNIPYKVSYITNGLNVPTDIFEFKEIFEKLEAVKL</sequence>
<dbReference type="RefSeq" id="WP_121923248.1">
    <property type="nucleotide sequence ID" value="NZ_REFO01000012.1"/>
</dbReference>
<evidence type="ECO:0000256" key="3">
    <source>
        <dbReference type="ARBA" id="ARBA00022741"/>
    </source>
</evidence>
<dbReference type="GO" id="GO:0005525">
    <property type="term" value="F:GTP binding"/>
    <property type="evidence" value="ECO:0007669"/>
    <property type="project" value="UniProtKB-KW"/>
</dbReference>
<evidence type="ECO:0000313" key="7">
    <source>
        <dbReference type="EMBL" id="RMA96115.1"/>
    </source>
</evidence>
<evidence type="ECO:0000256" key="4">
    <source>
        <dbReference type="ARBA" id="ARBA00023134"/>
    </source>
</evidence>
<dbReference type="Pfam" id="PF00448">
    <property type="entry name" value="SRP54"/>
    <property type="match status" value="1"/>
</dbReference>